<dbReference type="AlphaFoldDB" id="A0AAF0TZP1"/>
<dbReference type="EMBL" id="CP133617">
    <property type="protein sequence ID" value="WMV32843.1"/>
    <property type="molecule type" value="Genomic_DNA"/>
</dbReference>
<gene>
    <name evidence="2" type="ORF">MTR67_026228</name>
</gene>
<dbReference type="Pfam" id="PF13966">
    <property type="entry name" value="zf-RVT"/>
    <property type="match status" value="1"/>
</dbReference>
<evidence type="ECO:0000313" key="3">
    <source>
        <dbReference type="Proteomes" id="UP001234989"/>
    </source>
</evidence>
<keyword evidence="3" id="KW-1185">Reference proteome</keyword>
<sequence length="207" mass="24036">MYVMKNKDKVEEHITWKLSSGSCSFWWDDWLGGVLARHTSGISSLNNTNVAQFWVNGVFDTTIWRPTETGKFTCASAWEICRHGNNIAGISAQIWHKYIPFKMSFLLWRALRKKLPTNEKLGNFGVEPVRCFCSYQQGWDEVEHIFLQGLEIKEQELQVGVNHYVILEEYNNRADMDNLLRKKMCILIHIGLVKHHDVIASKEALLH</sequence>
<dbReference type="InterPro" id="IPR026960">
    <property type="entry name" value="RVT-Znf"/>
</dbReference>
<evidence type="ECO:0000259" key="1">
    <source>
        <dbReference type="Pfam" id="PF13966"/>
    </source>
</evidence>
<name>A0AAF0TZP1_SOLVR</name>
<evidence type="ECO:0000313" key="2">
    <source>
        <dbReference type="EMBL" id="WMV32843.1"/>
    </source>
</evidence>
<protein>
    <recommendedName>
        <fullName evidence="1">Reverse transcriptase zinc-binding domain-containing protein</fullName>
    </recommendedName>
</protein>
<proteinExistence type="predicted"/>
<accession>A0AAF0TZP1</accession>
<feature type="domain" description="Reverse transcriptase zinc-binding" evidence="1">
    <location>
        <begin position="72"/>
        <end position="149"/>
    </location>
</feature>
<dbReference type="Proteomes" id="UP001234989">
    <property type="component" value="Chromosome 6"/>
</dbReference>
<organism evidence="2 3">
    <name type="scientific">Solanum verrucosum</name>
    <dbReference type="NCBI Taxonomy" id="315347"/>
    <lineage>
        <taxon>Eukaryota</taxon>
        <taxon>Viridiplantae</taxon>
        <taxon>Streptophyta</taxon>
        <taxon>Embryophyta</taxon>
        <taxon>Tracheophyta</taxon>
        <taxon>Spermatophyta</taxon>
        <taxon>Magnoliopsida</taxon>
        <taxon>eudicotyledons</taxon>
        <taxon>Gunneridae</taxon>
        <taxon>Pentapetalae</taxon>
        <taxon>asterids</taxon>
        <taxon>lamiids</taxon>
        <taxon>Solanales</taxon>
        <taxon>Solanaceae</taxon>
        <taxon>Solanoideae</taxon>
        <taxon>Solaneae</taxon>
        <taxon>Solanum</taxon>
    </lineage>
</organism>
<reference evidence="2" key="1">
    <citation type="submission" date="2023-08" db="EMBL/GenBank/DDBJ databases">
        <title>A de novo genome assembly of Solanum verrucosum Schlechtendal, a Mexican diploid species geographically isolated from the other diploid A-genome species in potato relatives.</title>
        <authorList>
            <person name="Hosaka K."/>
        </authorList>
    </citation>
    <scope>NUCLEOTIDE SEQUENCE</scope>
    <source>
        <tissue evidence="2">Young leaves</tissue>
    </source>
</reference>